<name>A0A1B3WE05_9FIRM</name>
<keyword evidence="1 2" id="KW-0378">Hydrolase</keyword>
<sequence>MKYKFKYIYHGHSCFELKTQKITMLFDPFFTGNTKADITEKEVFCNMILLTHAHDDHFGDAISIAQRTESVVIAIPEVLALFPEKGIHSHGMNLGGTVETPYGHITMVPAMHSSGVAGGIACGYVISFTDGPTVYYAGDTALFGDMKLIGESFHIDYAILPIGDNYTMGPSDAIRAAQMLQAKTVIPIHYDTWPIIEQDVKQFKKEAEEQGLDVAIVIPGQAFVLDLDIRKAKKEGKL</sequence>
<evidence type="ECO:0000256" key="1">
    <source>
        <dbReference type="ARBA" id="ARBA00022801"/>
    </source>
</evidence>
<dbReference type="SUPFAM" id="SSF56281">
    <property type="entry name" value="Metallo-hydrolase/oxidoreductase"/>
    <property type="match status" value="1"/>
</dbReference>
<dbReference type="InterPro" id="IPR036866">
    <property type="entry name" value="RibonucZ/Hydroxyglut_hydro"/>
</dbReference>
<comment type="similarity">
    <text evidence="2">Belongs to the UPF0173 family.</text>
</comment>
<dbReference type="Gene3D" id="3.60.15.10">
    <property type="entry name" value="Ribonuclease Z/Hydroxyacylglutathione hydrolase-like"/>
    <property type="match status" value="1"/>
</dbReference>
<dbReference type="InterPro" id="IPR022877">
    <property type="entry name" value="UPF0173"/>
</dbReference>
<evidence type="ECO:0000259" key="3">
    <source>
        <dbReference type="SMART" id="SM00849"/>
    </source>
</evidence>
<gene>
    <name evidence="4" type="ORF">BCB69_04010</name>
</gene>
<evidence type="ECO:0000256" key="2">
    <source>
        <dbReference type="HAMAP-Rule" id="MF_00457"/>
    </source>
</evidence>
<dbReference type="STRING" id="39950.BCB69_04010"/>
<dbReference type="HAMAP" id="MF_00457">
    <property type="entry name" value="UPF0173"/>
    <property type="match status" value="1"/>
</dbReference>
<dbReference type="AlphaFoldDB" id="A0A1B3WE05"/>
<dbReference type="InterPro" id="IPR050114">
    <property type="entry name" value="UPF0173_UPF0282_UlaG_hydrolase"/>
</dbReference>
<organism evidence="4 5">
    <name type="scientific">Dialister pneumosintes</name>
    <dbReference type="NCBI Taxonomy" id="39950"/>
    <lineage>
        <taxon>Bacteria</taxon>
        <taxon>Bacillati</taxon>
        <taxon>Bacillota</taxon>
        <taxon>Negativicutes</taxon>
        <taxon>Veillonellales</taxon>
        <taxon>Veillonellaceae</taxon>
        <taxon>Dialister</taxon>
    </lineage>
</organism>
<feature type="domain" description="Metallo-beta-lactamase" evidence="3">
    <location>
        <begin position="11"/>
        <end position="189"/>
    </location>
</feature>
<protein>
    <recommendedName>
        <fullName evidence="2">UPF0173 metal-dependent hydrolase BCB69_04010</fullName>
    </recommendedName>
</protein>
<dbReference type="GO" id="GO:0016787">
    <property type="term" value="F:hydrolase activity"/>
    <property type="evidence" value="ECO:0007669"/>
    <property type="project" value="UniProtKB-UniRule"/>
</dbReference>
<dbReference type="KEGG" id="dpn:BCB69_04010"/>
<evidence type="ECO:0000313" key="5">
    <source>
        <dbReference type="Proteomes" id="UP000094757"/>
    </source>
</evidence>
<dbReference type="InterPro" id="IPR001279">
    <property type="entry name" value="Metallo-B-lactamas"/>
</dbReference>
<dbReference type="Proteomes" id="UP000094757">
    <property type="component" value="Chromosome"/>
</dbReference>
<accession>A0A1B3WE05</accession>
<dbReference type="PANTHER" id="PTHR43546">
    <property type="entry name" value="UPF0173 METAL-DEPENDENT HYDROLASE MJ1163-RELATED"/>
    <property type="match status" value="1"/>
</dbReference>
<evidence type="ECO:0000313" key="4">
    <source>
        <dbReference type="EMBL" id="AOH39199.1"/>
    </source>
</evidence>
<dbReference type="EMBL" id="CP017037">
    <property type="protein sequence ID" value="AOH39199.1"/>
    <property type="molecule type" value="Genomic_DNA"/>
</dbReference>
<dbReference type="Pfam" id="PF12706">
    <property type="entry name" value="Lactamase_B_2"/>
    <property type="match status" value="1"/>
</dbReference>
<proteinExistence type="inferred from homology"/>
<dbReference type="SMART" id="SM00849">
    <property type="entry name" value="Lactamase_B"/>
    <property type="match status" value="1"/>
</dbReference>
<dbReference type="PANTHER" id="PTHR43546:SF3">
    <property type="entry name" value="UPF0173 METAL-DEPENDENT HYDROLASE MJ1163"/>
    <property type="match status" value="1"/>
</dbReference>
<reference evidence="5" key="1">
    <citation type="submission" date="2016-08" db="EMBL/GenBank/DDBJ databases">
        <authorList>
            <person name="Holder M.E."/>
            <person name="Ajami N.J."/>
            <person name="Petrosino J.F."/>
        </authorList>
    </citation>
    <scope>NUCLEOTIDE SEQUENCE [LARGE SCALE GENOMIC DNA]</scope>
    <source>
        <strain evidence="5">F0677</strain>
    </source>
</reference>
<dbReference type="NCBIfam" id="NF001911">
    <property type="entry name" value="PRK00685.1"/>
    <property type="match status" value="1"/>
</dbReference>
<dbReference type="RefSeq" id="WP_069177080.1">
    <property type="nucleotide sequence ID" value="NZ_CP017037.1"/>
</dbReference>